<evidence type="ECO:0000256" key="1">
    <source>
        <dbReference type="SAM" id="SignalP"/>
    </source>
</evidence>
<dbReference type="EMBL" id="GBXM01015228">
    <property type="protein sequence ID" value="JAH93349.1"/>
    <property type="molecule type" value="Transcribed_RNA"/>
</dbReference>
<feature type="domain" description="Reverse transcriptase/retrotransposon-derived protein RNase H-like" evidence="2">
    <location>
        <begin position="2"/>
        <end position="97"/>
    </location>
</feature>
<evidence type="ECO:0000259" key="2">
    <source>
        <dbReference type="Pfam" id="PF17919"/>
    </source>
</evidence>
<proteinExistence type="predicted"/>
<keyword evidence="1" id="KW-0732">Signal</keyword>
<feature type="chain" id="PRO_5002434554" description="Reverse transcriptase/retrotransposon-derived protein RNase H-like domain-containing protein" evidence="1">
    <location>
        <begin position="25"/>
        <end position="140"/>
    </location>
</feature>
<dbReference type="Gene3D" id="3.10.20.370">
    <property type="match status" value="1"/>
</dbReference>
<reference evidence="3" key="2">
    <citation type="journal article" date="2015" name="Fish Shellfish Immunol.">
        <title>Early steps in the European eel (Anguilla anguilla)-Vibrio vulnificus interaction in the gills: Role of the RtxA13 toxin.</title>
        <authorList>
            <person name="Callol A."/>
            <person name="Pajuelo D."/>
            <person name="Ebbesson L."/>
            <person name="Teles M."/>
            <person name="MacKenzie S."/>
            <person name="Amaro C."/>
        </authorList>
    </citation>
    <scope>NUCLEOTIDE SEQUENCE</scope>
</reference>
<dbReference type="PANTHER" id="PTHR34072">
    <property type="entry name" value="ENZYMATIC POLYPROTEIN-RELATED"/>
    <property type="match status" value="1"/>
</dbReference>
<organism evidence="3">
    <name type="scientific">Anguilla anguilla</name>
    <name type="common">European freshwater eel</name>
    <name type="synonym">Muraena anguilla</name>
    <dbReference type="NCBI Taxonomy" id="7936"/>
    <lineage>
        <taxon>Eukaryota</taxon>
        <taxon>Metazoa</taxon>
        <taxon>Chordata</taxon>
        <taxon>Craniata</taxon>
        <taxon>Vertebrata</taxon>
        <taxon>Euteleostomi</taxon>
        <taxon>Actinopterygii</taxon>
        <taxon>Neopterygii</taxon>
        <taxon>Teleostei</taxon>
        <taxon>Anguilliformes</taxon>
        <taxon>Anguillidae</taxon>
        <taxon>Anguilla</taxon>
    </lineage>
</organism>
<dbReference type="AlphaFoldDB" id="A0A0E9WSF6"/>
<evidence type="ECO:0000313" key="3">
    <source>
        <dbReference type="EMBL" id="JAH93349.1"/>
    </source>
</evidence>
<accession>A0A0E9WSF6</accession>
<feature type="signal peptide" evidence="1">
    <location>
        <begin position="1"/>
        <end position="24"/>
    </location>
</feature>
<sequence length="140" mass="15845">MWTSDCQNAFEAVKLLLCSAPVLAAPDFALPFKLVVDARALGAGAVLLQEDIDGIDHPVSFFSRKFNKHQLNYSTIEKEAPALLLALLFFEVYIGSSSTPVKVFTDHNPFVFLSRMYNQNQRLIHWSLILQPYNLDIHHI</sequence>
<dbReference type="Pfam" id="PF17919">
    <property type="entry name" value="RT_RNaseH_2"/>
    <property type="match status" value="1"/>
</dbReference>
<reference evidence="3" key="1">
    <citation type="submission" date="2014-11" db="EMBL/GenBank/DDBJ databases">
        <authorList>
            <person name="Amaro Gonzalez C."/>
        </authorList>
    </citation>
    <scope>NUCLEOTIDE SEQUENCE</scope>
</reference>
<dbReference type="CDD" id="cd09274">
    <property type="entry name" value="RNase_HI_RT_Ty3"/>
    <property type="match status" value="1"/>
</dbReference>
<protein>
    <recommendedName>
        <fullName evidence="2">Reverse transcriptase/retrotransposon-derived protein RNase H-like domain-containing protein</fullName>
    </recommendedName>
</protein>
<dbReference type="SUPFAM" id="SSF56672">
    <property type="entry name" value="DNA/RNA polymerases"/>
    <property type="match status" value="1"/>
</dbReference>
<dbReference type="InterPro" id="IPR043502">
    <property type="entry name" value="DNA/RNA_pol_sf"/>
</dbReference>
<dbReference type="PANTHER" id="PTHR34072:SF52">
    <property type="entry name" value="RIBONUCLEASE H"/>
    <property type="match status" value="1"/>
</dbReference>
<dbReference type="InterPro" id="IPR041577">
    <property type="entry name" value="RT_RNaseH_2"/>
</dbReference>
<name>A0A0E9WSF6_ANGAN</name>